<dbReference type="AlphaFoldDB" id="A0AAV1AE43"/>
<accession>A0AAV1AE43</accession>
<dbReference type="Proteomes" id="UP001157006">
    <property type="component" value="Chromosome 4"/>
</dbReference>
<gene>
    <name evidence="1" type="ORF">VFH_IV032000</name>
</gene>
<reference evidence="1 2" key="1">
    <citation type="submission" date="2023-01" db="EMBL/GenBank/DDBJ databases">
        <authorList>
            <person name="Kreplak J."/>
        </authorList>
    </citation>
    <scope>NUCLEOTIDE SEQUENCE [LARGE SCALE GENOMIC DNA]</scope>
</reference>
<dbReference type="EMBL" id="OX451739">
    <property type="protein sequence ID" value="CAI8607299.1"/>
    <property type="molecule type" value="Genomic_DNA"/>
</dbReference>
<proteinExistence type="predicted"/>
<keyword evidence="2" id="KW-1185">Reference proteome</keyword>
<name>A0AAV1AE43_VICFA</name>
<organism evidence="1 2">
    <name type="scientific">Vicia faba</name>
    <name type="common">Broad bean</name>
    <name type="synonym">Faba vulgaris</name>
    <dbReference type="NCBI Taxonomy" id="3906"/>
    <lineage>
        <taxon>Eukaryota</taxon>
        <taxon>Viridiplantae</taxon>
        <taxon>Streptophyta</taxon>
        <taxon>Embryophyta</taxon>
        <taxon>Tracheophyta</taxon>
        <taxon>Spermatophyta</taxon>
        <taxon>Magnoliopsida</taxon>
        <taxon>eudicotyledons</taxon>
        <taxon>Gunneridae</taxon>
        <taxon>Pentapetalae</taxon>
        <taxon>rosids</taxon>
        <taxon>fabids</taxon>
        <taxon>Fabales</taxon>
        <taxon>Fabaceae</taxon>
        <taxon>Papilionoideae</taxon>
        <taxon>50 kb inversion clade</taxon>
        <taxon>NPAAA clade</taxon>
        <taxon>Hologalegina</taxon>
        <taxon>IRL clade</taxon>
        <taxon>Fabeae</taxon>
        <taxon>Vicia</taxon>
    </lineage>
</organism>
<evidence type="ECO:0000313" key="2">
    <source>
        <dbReference type="Proteomes" id="UP001157006"/>
    </source>
</evidence>
<protein>
    <submittedName>
        <fullName evidence="1">Uncharacterized protein</fullName>
    </submittedName>
</protein>
<evidence type="ECO:0000313" key="1">
    <source>
        <dbReference type="EMBL" id="CAI8607299.1"/>
    </source>
</evidence>
<sequence>MLLLEPKYLRPPISRYLLFSLAFTSIFDRILLMMSGNPIIIESDSKVSVSSSSKMGMKYESHSFPSASGGIELGIIILSDDLKMEELSGDGSSL</sequence>